<reference evidence="1 2" key="1">
    <citation type="submission" date="2023-04" db="EMBL/GenBank/DDBJ databases">
        <title>Clostridium tannerae sp. nov., isolated from the fecal material of an alpaca.</title>
        <authorList>
            <person name="Miller S."/>
            <person name="Hendry M."/>
            <person name="King J."/>
            <person name="Sankaranarayanan K."/>
            <person name="Lawson P.A."/>
        </authorList>
    </citation>
    <scope>NUCLEOTIDE SEQUENCE [LARGE SCALE GENOMIC DNA]</scope>
    <source>
        <strain evidence="1 2">A1-XYC3</strain>
    </source>
</reference>
<accession>A0ABU4JW37</accession>
<sequence>MVTENYSLEYITETELESIRNFAIKECFEIILEETEYFFQSKEYRIDIFAEGVDFSKLSPKCFQERFVKVLYSKKELECFILRIEKKIQKELMRLPIKSDFKLHNNKVTDLLNIEDSFLFIYEAARTYGISCVTSKTIDKLWKKNISSFMPKGLGKLTNKFKAGDYFLSTIGLTTGEIKCSISEKVSKSAQGILMNKKHEIIKFLKNEVITQVANSESINHTISLKREIIKTA</sequence>
<protein>
    <submittedName>
        <fullName evidence="1">Uncharacterized protein</fullName>
    </submittedName>
</protein>
<comment type="caution">
    <text evidence="1">The sequence shown here is derived from an EMBL/GenBank/DDBJ whole genome shotgun (WGS) entry which is preliminary data.</text>
</comment>
<evidence type="ECO:0000313" key="1">
    <source>
        <dbReference type="EMBL" id="MDW8802378.1"/>
    </source>
</evidence>
<gene>
    <name evidence="1" type="ORF">P8V03_14605</name>
</gene>
<dbReference type="Proteomes" id="UP001281656">
    <property type="component" value="Unassembled WGS sequence"/>
</dbReference>
<dbReference type="RefSeq" id="WP_318798726.1">
    <property type="nucleotide sequence ID" value="NZ_JARUJP010000019.1"/>
</dbReference>
<evidence type="ECO:0000313" key="2">
    <source>
        <dbReference type="Proteomes" id="UP001281656"/>
    </source>
</evidence>
<proteinExistence type="predicted"/>
<name>A0ABU4JW37_9CLOT</name>
<organism evidence="1 2">
    <name type="scientific">Clostridium tanneri</name>
    <dbReference type="NCBI Taxonomy" id="3037988"/>
    <lineage>
        <taxon>Bacteria</taxon>
        <taxon>Bacillati</taxon>
        <taxon>Bacillota</taxon>
        <taxon>Clostridia</taxon>
        <taxon>Eubacteriales</taxon>
        <taxon>Clostridiaceae</taxon>
        <taxon>Clostridium</taxon>
    </lineage>
</organism>
<keyword evidence="2" id="KW-1185">Reference proteome</keyword>
<dbReference type="EMBL" id="JARUJP010000019">
    <property type="protein sequence ID" value="MDW8802378.1"/>
    <property type="molecule type" value="Genomic_DNA"/>
</dbReference>